<keyword evidence="1" id="KW-0472">Membrane</keyword>
<feature type="transmembrane region" description="Helical" evidence="1">
    <location>
        <begin position="151"/>
        <end position="170"/>
    </location>
</feature>
<keyword evidence="1" id="KW-0812">Transmembrane</keyword>
<keyword evidence="3" id="KW-1185">Reference proteome</keyword>
<dbReference type="AlphaFoldDB" id="A0A4R1M0U4"/>
<sequence length="196" mass="23545">MKDFEAIKRLWQVQPTEPVSIEDVFTRINEEKRGYARKLLKQTIIVAIALFLIFMVWLTATFITWTSHLAVVIVMGCLIYYFCIQLEDYLKINKTAFIFKKPDEYIAYLKDYKKSRFKLNTQSYQIYVIFIGIALVLLAFEMYYILPLSLLIFYIVMSIVWIFLCQFVFMKQFNKKEEQRLQEIISDLERLSQQFL</sequence>
<protein>
    <submittedName>
        <fullName evidence="2">Uncharacterized protein</fullName>
    </submittedName>
</protein>
<gene>
    <name evidence="2" type="ORF">C8N28_0126</name>
</gene>
<reference evidence="2 3" key="1">
    <citation type="submission" date="2019-03" db="EMBL/GenBank/DDBJ databases">
        <title>Genomic Encyclopedia of Archaeal and Bacterial Type Strains, Phase II (KMG-II): from individual species to whole genera.</title>
        <authorList>
            <person name="Goeker M."/>
        </authorList>
    </citation>
    <scope>NUCLEOTIDE SEQUENCE [LARGE SCALE GENOMIC DNA]</scope>
    <source>
        <strain evidence="2 3">DSM 22554</strain>
    </source>
</reference>
<feature type="transmembrane region" description="Helical" evidence="1">
    <location>
        <begin position="124"/>
        <end position="145"/>
    </location>
</feature>
<accession>A0A4R1M0U4</accession>
<dbReference type="EMBL" id="SMGO01000001">
    <property type="protein sequence ID" value="TCK84832.1"/>
    <property type="molecule type" value="Genomic_DNA"/>
</dbReference>
<dbReference type="Proteomes" id="UP000294616">
    <property type="component" value="Unassembled WGS sequence"/>
</dbReference>
<evidence type="ECO:0000313" key="2">
    <source>
        <dbReference type="EMBL" id="TCK84832.1"/>
    </source>
</evidence>
<dbReference type="OrthoDB" id="794917at2"/>
<evidence type="ECO:0000313" key="3">
    <source>
        <dbReference type="Proteomes" id="UP000294616"/>
    </source>
</evidence>
<keyword evidence="1" id="KW-1133">Transmembrane helix</keyword>
<organism evidence="2 3">
    <name type="scientific">Albibacterium bauzanense</name>
    <dbReference type="NCBI Taxonomy" id="653929"/>
    <lineage>
        <taxon>Bacteria</taxon>
        <taxon>Pseudomonadati</taxon>
        <taxon>Bacteroidota</taxon>
        <taxon>Sphingobacteriia</taxon>
        <taxon>Sphingobacteriales</taxon>
        <taxon>Sphingobacteriaceae</taxon>
        <taxon>Albibacterium</taxon>
    </lineage>
</organism>
<dbReference type="RefSeq" id="WP_132220513.1">
    <property type="nucleotide sequence ID" value="NZ_SMGO01000001.1"/>
</dbReference>
<comment type="caution">
    <text evidence="2">The sequence shown here is derived from an EMBL/GenBank/DDBJ whole genome shotgun (WGS) entry which is preliminary data.</text>
</comment>
<proteinExistence type="predicted"/>
<name>A0A4R1M0U4_9SPHI</name>
<feature type="transmembrane region" description="Helical" evidence="1">
    <location>
        <begin position="39"/>
        <end position="59"/>
    </location>
</feature>
<feature type="transmembrane region" description="Helical" evidence="1">
    <location>
        <begin position="65"/>
        <end position="84"/>
    </location>
</feature>
<evidence type="ECO:0000256" key="1">
    <source>
        <dbReference type="SAM" id="Phobius"/>
    </source>
</evidence>